<dbReference type="Gene3D" id="1.25.40.10">
    <property type="entry name" value="Tetratricopeptide repeat domain"/>
    <property type="match status" value="1"/>
</dbReference>
<feature type="non-terminal residue" evidence="2">
    <location>
        <position position="435"/>
    </location>
</feature>
<name>X1A647_9ZZZZ</name>
<dbReference type="PROSITE" id="PS50005">
    <property type="entry name" value="TPR"/>
    <property type="match status" value="1"/>
</dbReference>
<organism evidence="2">
    <name type="scientific">marine sediment metagenome</name>
    <dbReference type="NCBI Taxonomy" id="412755"/>
    <lineage>
        <taxon>unclassified sequences</taxon>
        <taxon>metagenomes</taxon>
        <taxon>ecological metagenomes</taxon>
    </lineage>
</organism>
<feature type="transmembrane region" description="Helical" evidence="1">
    <location>
        <begin position="137"/>
        <end position="155"/>
    </location>
</feature>
<keyword evidence="1" id="KW-0812">Transmembrane</keyword>
<feature type="transmembrane region" description="Helical" evidence="1">
    <location>
        <begin position="6"/>
        <end position="21"/>
    </location>
</feature>
<gene>
    <name evidence="2" type="ORF">S01H4_17904</name>
</gene>
<evidence type="ECO:0000256" key="1">
    <source>
        <dbReference type="SAM" id="Phobius"/>
    </source>
</evidence>
<feature type="transmembrane region" description="Helical" evidence="1">
    <location>
        <begin position="33"/>
        <end position="53"/>
    </location>
</feature>
<comment type="caution">
    <text evidence="2">The sequence shown here is derived from an EMBL/GenBank/DDBJ whole genome shotgun (WGS) entry which is preliminary data.</text>
</comment>
<keyword evidence="1" id="KW-0472">Membrane</keyword>
<keyword evidence="1" id="KW-1133">Transmembrane helix</keyword>
<dbReference type="SUPFAM" id="SSF48452">
    <property type="entry name" value="TPR-like"/>
    <property type="match status" value="1"/>
</dbReference>
<dbReference type="AlphaFoldDB" id="X1A647"/>
<protein>
    <submittedName>
        <fullName evidence="2">Uncharacterized protein</fullName>
    </submittedName>
</protein>
<feature type="transmembrane region" description="Helical" evidence="1">
    <location>
        <begin position="167"/>
        <end position="186"/>
    </location>
</feature>
<accession>X1A647</accession>
<sequence>PAIVLIPILLLMEVLWFRCIGSNGKVIRWLRAVSYSLIAIGSVGLLATLIFRYESLAARLSRRPFSLDERLLTESRIVWDYVGQLFRPEVARMGLYHDDIIVSHSLYEPMITLYAVLGWALLVVVSGILLRWQWGRYLVFGLAWFILGHSVESTVLPLELYFEHRNYFPAIGLVLALGVLFGMVVKRWPEPKAPLLVCLGVCALILSGQTSSQVQIWSNRSLLILNHLNGHPNSARANTDMAVQMARMGEAEAAHKYSARAFEVSTTERSGDYEIRDIALSCIANKPSPPGLIDNLGMADPNRPLSSVTTLLTMVRLLQDNSCPGFDRIYFADRMAEIFLVEDYRGKASANIYSNLAVLENALQRYDNAYAYVERFLALSPNNKRGLLMKLHFATALGKVDSANEVIATLQGLGQQGKLTVGEQQTLALYLEPML</sequence>
<feature type="transmembrane region" description="Helical" evidence="1">
    <location>
        <begin position="111"/>
        <end position="130"/>
    </location>
</feature>
<reference evidence="2" key="1">
    <citation type="journal article" date="2014" name="Front. Microbiol.">
        <title>High frequency of phylogenetically diverse reductive dehalogenase-homologous genes in deep subseafloor sedimentary metagenomes.</title>
        <authorList>
            <person name="Kawai M."/>
            <person name="Futagami T."/>
            <person name="Toyoda A."/>
            <person name="Takaki Y."/>
            <person name="Nishi S."/>
            <person name="Hori S."/>
            <person name="Arai W."/>
            <person name="Tsubouchi T."/>
            <person name="Morono Y."/>
            <person name="Uchiyama I."/>
            <person name="Ito T."/>
            <person name="Fujiyama A."/>
            <person name="Inagaki F."/>
            <person name="Takami H."/>
        </authorList>
    </citation>
    <scope>NUCLEOTIDE SEQUENCE</scope>
    <source>
        <strain evidence="2">Expedition CK06-06</strain>
    </source>
</reference>
<evidence type="ECO:0000313" key="2">
    <source>
        <dbReference type="EMBL" id="GAG65642.1"/>
    </source>
</evidence>
<dbReference type="InterPro" id="IPR019734">
    <property type="entry name" value="TPR_rpt"/>
</dbReference>
<proteinExistence type="predicted"/>
<dbReference type="InterPro" id="IPR011990">
    <property type="entry name" value="TPR-like_helical_dom_sf"/>
</dbReference>
<feature type="transmembrane region" description="Helical" evidence="1">
    <location>
        <begin position="193"/>
        <end position="211"/>
    </location>
</feature>
<feature type="non-terminal residue" evidence="2">
    <location>
        <position position="1"/>
    </location>
</feature>
<dbReference type="EMBL" id="BART01007914">
    <property type="protein sequence ID" value="GAG65642.1"/>
    <property type="molecule type" value="Genomic_DNA"/>
</dbReference>